<evidence type="ECO:0000313" key="1">
    <source>
        <dbReference type="EMBL" id="CRL07805.1"/>
    </source>
</evidence>
<keyword evidence="2" id="KW-1185">Reference proteome</keyword>
<evidence type="ECO:0000313" key="2">
    <source>
        <dbReference type="Proteomes" id="UP000183832"/>
    </source>
</evidence>
<gene>
    <name evidence="1" type="ORF">CLUMA_CG020759</name>
</gene>
<dbReference type="EMBL" id="CVRI01000073">
    <property type="protein sequence ID" value="CRL07805.1"/>
    <property type="molecule type" value="Genomic_DNA"/>
</dbReference>
<organism evidence="1 2">
    <name type="scientific">Clunio marinus</name>
    <dbReference type="NCBI Taxonomy" id="568069"/>
    <lineage>
        <taxon>Eukaryota</taxon>
        <taxon>Metazoa</taxon>
        <taxon>Ecdysozoa</taxon>
        <taxon>Arthropoda</taxon>
        <taxon>Hexapoda</taxon>
        <taxon>Insecta</taxon>
        <taxon>Pterygota</taxon>
        <taxon>Neoptera</taxon>
        <taxon>Endopterygota</taxon>
        <taxon>Diptera</taxon>
        <taxon>Nematocera</taxon>
        <taxon>Chironomoidea</taxon>
        <taxon>Chironomidae</taxon>
        <taxon>Clunio</taxon>
    </lineage>
</organism>
<accession>A0A1J1J5Y4</accession>
<name>A0A1J1J5Y4_9DIPT</name>
<proteinExistence type="predicted"/>
<dbReference type="AlphaFoldDB" id="A0A1J1J5Y4"/>
<sequence>MGFFNLKQASWQLPSAFPVVFIYLQNLTKVCNRRTNKNQQDMSPTEQPTNVYCGGNFIRAFVSDFENLT</sequence>
<protein>
    <submittedName>
        <fullName evidence="1">CLUMA_CG020759, isoform A</fullName>
    </submittedName>
</protein>
<reference evidence="1 2" key="1">
    <citation type="submission" date="2015-04" db="EMBL/GenBank/DDBJ databases">
        <authorList>
            <person name="Syromyatnikov M.Y."/>
            <person name="Popov V.N."/>
        </authorList>
    </citation>
    <scope>NUCLEOTIDE SEQUENCE [LARGE SCALE GENOMIC DNA]</scope>
</reference>
<dbReference type="Proteomes" id="UP000183832">
    <property type="component" value="Unassembled WGS sequence"/>
</dbReference>